<dbReference type="Gene3D" id="3.90.1150.10">
    <property type="entry name" value="Aspartate Aminotransferase, domain 1"/>
    <property type="match status" value="1"/>
</dbReference>
<dbReference type="InterPro" id="IPR015421">
    <property type="entry name" value="PyrdxlP-dep_Trfase_major"/>
</dbReference>
<reference evidence="7" key="1">
    <citation type="submission" date="2018-06" db="EMBL/GenBank/DDBJ databases">
        <authorList>
            <person name="Zhirakovskaya E."/>
        </authorList>
    </citation>
    <scope>NUCLEOTIDE SEQUENCE</scope>
</reference>
<keyword evidence="4" id="KW-0456">Lyase</keyword>
<proteinExistence type="inferred from homology"/>
<evidence type="ECO:0000256" key="1">
    <source>
        <dbReference type="ARBA" id="ARBA00001933"/>
    </source>
</evidence>
<name>A0A3B0SLS6_9ZZZZ</name>
<comment type="cofactor">
    <cofactor evidence="1">
        <name>pyridoxal 5'-phosphate</name>
        <dbReference type="ChEBI" id="CHEBI:597326"/>
    </cofactor>
</comment>
<feature type="domain" description="Aminotransferase class I/classII large" evidence="6">
    <location>
        <begin position="89"/>
        <end position="381"/>
    </location>
</feature>
<dbReference type="InterPro" id="IPR015424">
    <property type="entry name" value="PyrdxlP-dep_Trfase"/>
</dbReference>
<evidence type="ECO:0000256" key="2">
    <source>
        <dbReference type="ARBA" id="ARBA00012224"/>
    </source>
</evidence>
<dbReference type="PANTHER" id="PTHR43525">
    <property type="entry name" value="PROTEIN MALY"/>
    <property type="match status" value="1"/>
</dbReference>
<comment type="similarity">
    <text evidence="5">Belongs to the class-II pyridoxal-phosphate-dependent aminotransferase family. MalY/PatB cystathionine beta-lyase subfamily.</text>
</comment>
<dbReference type="GO" id="GO:0030170">
    <property type="term" value="F:pyridoxal phosphate binding"/>
    <property type="evidence" value="ECO:0007669"/>
    <property type="project" value="InterPro"/>
</dbReference>
<dbReference type="SUPFAM" id="SSF53383">
    <property type="entry name" value="PLP-dependent transferases"/>
    <property type="match status" value="1"/>
</dbReference>
<dbReference type="EC" id="4.4.1.13" evidence="2"/>
<dbReference type="InterPro" id="IPR015422">
    <property type="entry name" value="PyrdxlP-dep_Trfase_small"/>
</dbReference>
<sequence>MTDLHIPGEPASAQANDPASLERLFGTDQGLLPLWIAEPYLPLAPPIVEALASRAALGWYGYEVRPESTVAAFRAWSTRRHGWDPGDFTIIVSPSLGTSIGSALELVTDPGDAVILQPPVFTDFKPLVARAHRKVARNSLMLETGQYTMDLEGLEELAARDETTAMILCNPHNPVGRVWTGDELSAVAGICATHDVFVISDEIHGDIVLGDFTFTPFGVAATGTDVSWIALCGPIKTFGLAGVADTLIVTNDGTFAEAFSAMSSRLHLTRNNVFSIAATEAAYTHGDTWLDDMLALVSRNVAALRDGLSEPLAIIEPEGTYLTWLDLRALDMDVPELTRWLPEQARLALSPGHWFGREGAGFARMSIAVEPDVIDEAIARLTAATA</sequence>
<dbReference type="Gene3D" id="3.40.640.10">
    <property type="entry name" value="Type I PLP-dependent aspartate aminotransferase-like (Major domain)"/>
    <property type="match status" value="1"/>
</dbReference>
<keyword evidence="3" id="KW-0663">Pyridoxal phosphate</keyword>
<evidence type="ECO:0000256" key="4">
    <source>
        <dbReference type="ARBA" id="ARBA00023239"/>
    </source>
</evidence>
<dbReference type="AlphaFoldDB" id="A0A3B0SLS6"/>
<dbReference type="EMBL" id="UOEI01000488">
    <property type="protein sequence ID" value="VAW06755.1"/>
    <property type="molecule type" value="Genomic_DNA"/>
</dbReference>
<evidence type="ECO:0000256" key="5">
    <source>
        <dbReference type="ARBA" id="ARBA00037974"/>
    </source>
</evidence>
<dbReference type="CDD" id="cd00609">
    <property type="entry name" value="AAT_like"/>
    <property type="match status" value="1"/>
</dbReference>
<protein>
    <recommendedName>
        <fullName evidence="2">cysteine-S-conjugate beta-lyase</fullName>
        <ecNumber evidence="2">4.4.1.13</ecNumber>
    </recommendedName>
</protein>
<dbReference type="GO" id="GO:0047804">
    <property type="term" value="F:cysteine-S-conjugate beta-lyase activity"/>
    <property type="evidence" value="ECO:0007669"/>
    <property type="project" value="UniProtKB-EC"/>
</dbReference>
<dbReference type="Pfam" id="PF00155">
    <property type="entry name" value="Aminotran_1_2"/>
    <property type="match status" value="1"/>
</dbReference>
<dbReference type="PANTHER" id="PTHR43525:SF1">
    <property type="entry name" value="PROTEIN MALY"/>
    <property type="match status" value="1"/>
</dbReference>
<evidence type="ECO:0000256" key="3">
    <source>
        <dbReference type="ARBA" id="ARBA00022898"/>
    </source>
</evidence>
<evidence type="ECO:0000313" key="7">
    <source>
        <dbReference type="EMBL" id="VAW06755.1"/>
    </source>
</evidence>
<gene>
    <name evidence="7" type="ORF">MNBD_ACTINO01-1658</name>
</gene>
<evidence type="ECO:0000259" key="6">
    <source>
        <dbReference type="Pfam" id="PF00155"/>
    </source>
</evidence>
<dbReference type="InterPro" id="IPR004839">
    <property type="entry name" value="Aminotransferase_I/II_large"/>
</dbReference>
<organism evidence="7">
    <name type="scientific">hydrothermal vent metagenome</name>
    <dbReference type="NCBI Taxonomy" id="652676"/>
    <lineage>
        <taxon>unclassified sequences</taxon>
        <taxon>metagenomes</taxon>
        <taxon>ecological metagenomes</taxon>
    </lineage>
</organism>
<accession>A0A3B0SLS6</accession>
<dbReference type="InterPro" id="IPR051798">
    <property type="entry name" value="Class-II_PLP-Dep_Aminotrans"/>
</dbReference>